<evidence type="ECO:0000313" key="1">
    <source>
        <dbReference type="EMBL" id="TLX22490.1"/>
    </source>
</evidence>
<comment type="caution">
    <text evidence="1">The sequence shown here is derived from an EMBL/GenBank/DDBJ whole genome shotgun (WGS) entry which is preliminary data.</text>
</comment>
<proteinExistence type="predicted"/>
<dbReference type="NCBIfam" id="TIGR04509">
    <property type="entry name" value="mod_pep_NH_fam"/>
    <property type="match status" value="1"/>
</dbReference>
<dbReference type="InterPro" id="IPR030976">
    <property type="entry name" value="Mod_pep_NH_fam"/>
</dbReference>
<dbReference type="AlphaFoldDB" id="A0A5R9PIR6"/>
<dbReference type="GO" id="GO:0046914">
    <property type="term" value="F:transition metal ion binding"/>
    <property type="evidence" value="ECO:0007669"/>
    <property type="project" value="InterPro"/>
</dbReference>
<reference evidence="1 2" key="1">
    <citation type="submission" date="2019-04" db="EMBL/GenBank/DDBJ databases">
        <authorList>
            <person name="Grouzdev D.S."/>
            <person name="Nazina T.N."/>
        </authorList>
    </citation>
    <scope>NUCLEOTIDE SEQUENCE [LARGE SCALE GENOMIC DNA]</scope>
    <source>
        <strain evidence="1 2">SHC 3-19</strain>
    </source>
</reference>
<accession>A0A5R9PIR6</accession>
<dbReference type="SUPFAM" id="SSF56209">
    <property type="entry name" value="Nitrile hydratase alpha chain"/>
    <property type="match status" value="1"/>
</dbReference>
<dbReference type="Proteomes" id="UP000308508">
    <property type="component" value="Unassembled WGS sequence"/>
</dbReference>
<protein>
    <submittedName>
        <fullName evidence="1">Putative modified peptide</fullName>
    </submittedName>
</protein>
<dbReference type="RefSeq" id="WP_138346387.1">
    <property type="nucleotide sequence ID" value="NZ_SROY01000001.1"/>
</dbReference>
<dbReference type="InterPro" id="IPR036648">
    <property type="entry name" value="CN_Hdrase_a/SCN_Hdrase_g_sf"/>
</dbReference>
<dbReference type="GO" id="GO:0003824">
    <property type="term" value="F:catalytic activity"/>
    <property type="evidence" value="ECO:0007669"/>
    <property type="project" value="InterPro"/>
</dbReference>
<name>A0A5R9PIR6_9GAMM</name>
<keyword evidence="2" id="KW-1185">Reference proteome</keyword>
<gene>
    <name evidence="1" type="ORF">E5S66_00185</name>
</gene>
<dbReference type="EMBL" id="SROY01000001">
    <property type="protein sequence ID" value="TLX22490.1"/>
    <property type="molecule type" value="Genomic_DNA"/>
</dbReference>
<sequence>MATKKGAKPAPLDPKVTRKLLDKLATDNDFRRLFKKDAHAALAQVGYKVEAGASSAGGCMQLAPTDRIAPKAKIARDRAKLESALNVPVSFLCAQQFSAD</sequence>
<organism evidence="1 2">
    <name type="scientific">Thermomonas fusca</name>
    <dbReference type="NCBI Taxonomy" id="215690"/>
    <lineage>
        <taxon>Bacteria</taxon>
        <taxon>Pseudomonadati</taxon>
        <taxon>Pseudomonadota</taxon>
        <taxon>Gammaproteobacteria</taxon>
        <taxon>Lysobacterales</taxon>
        <taxon>Lysobacteraceae</taxon>
        <taxon>Thermomonas</taxon>
    </lineage>
</organism>
<evidence type="ECO:0000313" key="2">
    <source>
        <dbReference type="Proteomes" id="UP000308508"/>
    </source>
</evidence>